<gene>
    <name evidence="2" type="ORF">BDV98DRAFT_349704</name>
</gene>
<organism evidence="2 3">
    <name type="scientific">Pterulicium gracile</name>
    <dbReference type="NCBI Taxonomy" id="1884261"/>
    <lineage>
        <taxon>Eukaryota</taxon>
        <taxon>Fungi</taxon>
        <taxon>Dikarya</taxon>
        <taxon>Basidiomycota</taxon>
        <taxon>Agaricomycotina</taxon>
        <taxon>Agaricomycetes</taxon>
        <taxon>Agaricomycetidae</taxon>
        <taxon>Agaricales</taxon>
        <taxon>Pleurotineae</taxon>
        <taxon>Pterulaceae</taxon>
        <taxon>Pterulicium</taxon>
    </lineage>
</organism>
<dbReference type="AlphaFoldDB" id="A0A5C3QPS0"/>
<accession>A0A5C3QPS0</accession>
<reference evidence="2 3" key="1">
    <citation type="journal article" date="2019" name="Nat. Ecol. Evol.">
        <title>Megaphylogeny resolves global patterns of mushroom evolution.</title>
        <authorList>
            <person name="Varga T."/>
            <person name="Krizsan K."/>
            <person name="Foldi C."/>
            <person name="Dima B."/>
            <person name="Sanchez-Garcia M."/>
            <person name="Sanchez-Ramirez S."/>
            <person name="Szollosi G.J."/>
            <person name="Szarkandi J.G."/>
            <person name="Papp V."/>
            <person name="Albert L."/>
            <person name="Andreopoulos W."/>
            <person name="Angelini C."/>
            <person name="Antonin V."/>
            <person name="Barry K.W."/>
            <person name="Bougher N.L."/>
            <person name="Buchanan P."/>
            <person name="Buyck B."/>
            <person name="Bense V."/>
            <person name="Catcheside P."/>
            <person name="Chovatia M."/>
            <person name="Cooper J."/>
            <person name="Damon W."/>
            <person name="Desjardin D."/>
            <person name="Finy P."/>
            <person name="Geml J."/>
            <person name="Haridas S."/>
            <person name="Hughes K."/>
            <person name="Justo A."/>
            <person name="Karasinski D."/>
            <person name="Kautmanova I."/>
            <person name="Kiss B."/>
            <person name="Kocsube S."/>
            <person name="Kotiranta H."/>
            <person name="LaButti K.M."/>
            <person name="Lechner B.E."/>
            <person name="Liimatainen K."/>
            <person name="Lipzen A."/>
            <person name="Lukacs Z."/>
            <person name="Mihaltcheva S."/>
            <person name="Morgado L.N."/>
            <person name="Niskanen T."/>
            <person name="Noordeloos M.E."/>
            <person name="Ohm R.A."/>
            <person name="Ortiz-Santana B."/>
            <person name="Ovrebo C."/>
            <person name="Racz N."/>
            <person name="Riley R."/>
            <person name="Savchenko A."/>
            <person name="Shiryaev A."/>
            <person name="Soop K."/>
            <person name="Spirin V."/>
            <person name="Szebenyi C."/>
            <person name="Tomsovsky M."/>
            <person name="Tulloss R.E."/>
            <person name="Uehling J."/>
            <person name="Grigoriev I.V."/>
            <person name="Vagvolgyi C."/>
            <person name="Papp T."/>
            <person name="Martin F.M."/>
            <person name="Miettinen O."/>
            <person name="Hibbett D.S."/>
            <person name="Nagy L.G."/>
        </authorList>
    </citation>
    <scope>NUCLEOTIDE SEQUENCE [LARGE SCALE GENOMIC DNA]</scope>
    <source>
        <strain evidence="2 3">CBS 309.79</strain>
    </source>
</reference>
<evidence type="ECO:0000256" key="1">
    <source>
        <dbReference type="SAM" id="Phobius"/>
    </source>
</evidence>
<dbReference type="STRING" id="1884261.A0A5C3QPS0"/>
<sequence>MRLSATTYQRRVNEQHVQMMLWLLPVVHAVFFFFAIYVGLSDLSLVGRGVGDLFCNVDHLGPSNSTGVAVLLFIVTGMGVAFYTAFFLWREKIQILRVKEKGVVLALPLFMRTAISSAIGGVSAMLALALIMASNSLTTLFWTPIPPLSVALIFGSQ</sequence>
<evidence type="ECO:0000313" key="2">
    <source>
        <dbReference type="EMBL" id="TFL03842.1"/>
    </source>
</evidence>
<keyword evidence="1" id="KW-1133">Transmembrane helix</keyword>
<feature type="transmembrane region" description="Helical" evidence="1">
    <location>
        <begin position="21"/>
        <end position="40"/>
    </location>
</feature>
<dbReference type="EMBL" id="ML178819">
    <property type="protein sequence ID" value="TFL03842.1"/>
    <property type="molecule type" value="Genomic_DNA"/>
</dbReference>
<feature type="transmembrane region" description="Helical" evidence="1">
    <location>
        <begin position="68"/>
        <end position="89"/>
    </location>
</feature>
<protein>
    <submittedName>
        <fullName evidence="2">Uncharacterized protein</fullName>
    </submittedName>
</protein>
<evidence type="ECO:0000313" key="3">
    <source>
        <dbReference type="Proteomes" id="UP000305067"/>
    </source>
</evidence>
<dbReference type="Proteomes" id="UP000305067">
    <property type="component" value="Unassembled WGS sequence"/>
</dbReference>
<keyword evidence="1" id="KW-0812">Transmembrane</keyword>
<keyword evidence="1" id="KW-0472">Membrane</keyword>
<keyword evidence="3" id="KW-1185">Reference proteome</keyword>
<name>A0A5C3QPS0_9AGAR</name>
<feature type="transmembrane region" description="Helical" evidence="1">
    <location>
        <begin position="109"/>
        <end position="133"/>
    </location>
</feature>
<proteinExistence type="predicted"/>